<dbReference type="AlphaFoldDB" id="A0A267H7H6"/>
<feature type="compositionally biased region" description="Pro residues" evidence="6">
    <location>
        <begin position="41"/>
        <end position="50"/>
    </location>
</feature>
<dbReference type="Gene3D" id="4.10.280.10">
    <property type="entry name" value="Helix-loop-helix DNA-binding domain"/>
    <property type="match status" value="1"/>
</dbReference>
<keyword evidence="2" id="KW-0805">Transcription regulation</keyword>
<dbReference type="InterPro" id="IPR036638">
    <property type="entry name" value="HLH_DNA-bd_sf"/>
</dbReference>
<feature type="domain" description="PAS" evidence="7">
    <location>
        <begin position="455"/>
        <end position="501"/>
    </location>
</feature>
<feature type="region of interest" description="Disordered" evidence="6">
    <location>
        <begin position="32"/>
        <end position="55"/>
    </location>
</feature>
<protein>
    <recommendedName>
        <fullName evidence="11">BHLH domain-containing protein</fullName>
    </recommendedName>
</protein>
<comment type="caution">
    <text evidence="9">The sequence shown here is derived from an EMBL/GenBank/DDBJ whole genome shotgun (WGS) entry which is preliminary data.</text>
</comment>
<dbReference type="InterPro" id="IPR001067">
    <property type="entry name" value="Nuc_translocat"/>
</dbReference>
<keyword evidence="5" id="KW-0539">Nucleus</keyword>
<dbReference type="CDD" id="cd11437">
    <property type="entry name" value="bHLH-PAS_ARNT_like"/>
    <property type="match status" value="1"/>
</dbReference>
<sequence>MESSAGGAHSDSDFRSLFSIPLSSLFNFQRNNQPQQEAQQQPPPQPPVPLIPTNGFDANYLRALNDEQQLQLHQDEAWQSRHHHSFSRQHHSVRHQRHAANNAPLNYFTSQSSADSAHYSGNEEEQGGSPLIKRDVSTPINLMEFGFEPSEMEIDSEEMSLPASVLMSGRPNHSEVEKLRRDRMNSSINAMARLVPACRSASRKLDKLTVLRLAAQHIKLLRARSSSLMHTPADLFSGEELQLLLSDKSSLQGFLLVVECDRGRILGAANCSNNGIPGATVNSSDLIGQCLLDLVHPRDADLVRQELTVPDLPSLQQQQQQRQGFSTDRLGSCGLRRRFFCRFRHPGGSAAGGGLLGVASKRRGDARQYVYLSCSGLLHVSDDPAASAAEEAVTDDTQTAAAAADCQKATSLQNSSCLLLVCRPARPLTPSALPASARSSRDCQFAARLGLDACFTWVDQRVTSLLGHLPQDLQGSSLYDLVSRDDVNRLSVAHRSALKGTRSRLSCRLLCAWQAPSASESVCQLSLLCFINPLTGKPELLSLTCDLQILQQQKPGSQQQLSFPSSAQTPADSAAESQQQPAGLSGPAQLGKKIAADLIAADAAAATPTARSVDEVVVGDGSIAETGWLALGQLVSNGCQGGGFGPPSKLCSNTDDISLDATRMSLLGADGGLGDEPDYASMLWPL</sequence>
<keyword evidence="4" id="KW-0804">Transcription</keyword>
<keyword evidence="3" id="KW-0238">DNA-binding</keyword>
<dbReference type="PROSITE" id="PS50888">
    <property type="entry name" value="BHLH"/>
    <property type="match status" value="1"/>
</dbReference>
<dbReference type="Pfam" id="PF00010">
    <property type="entry name" value="HLH"/>
    <property type="match status" value="1"/>
</dbReference>
<name>A0A267H7H6_9PLAT</name>
<dbReference type="STRING" id="282301.A0A267H7H6"/>
<dbReference type="GO" id="GO:0005634">
    <property type="term" value="C:nucleus"/>
    <property type="evidence" value="ECO:0007669"/>
    <property type="project" value="InterPro"/>
</dbReference>
<proteinExistence type="predicted"/>
<dbReference type="InterPro" id="IPR050933">
    <property type="entry name" value="Circadian_TF"/>
</dbReference>
<dbReference type="GO" id="GO:0003700">
    <property type="term" value="F:DNA-binding transcription factor activity"/>
    <property type="evidence" value="ECO:0007669"/>
    <property type="project" value="InterPro"/>
</dbReference>
<dbReference type="GO" id="GO:0003677">
    <property type="term" value="F:DNA binding"/>
    <property type="evidence" value="ECO:0007669"/>
    <property type="project" value="UniProtKB-KW"/>
</dbReference>
<dbReference type="InterPro" id="IPR035965">
    <property type="entry name" value="PAS-like_dom_sf"/>
</dbReference>
<dbReference type="PANTHER" id="PTHR23042">
    <property type="entry name" value="CIRCADIAN PROTEIN CLOCK/ARNT/BMAL/PAS"/>
    <property type="match status" value="1"/>
</dbReference>
<accession>A0A267H7H6</accession>
<evidence type="ECO:0000256" key="5">
    <source>
        <dbReference type="ARBA" id="ARBA00023242"/>
    </source>
</evidence>
<evidence type="ECO:0000256" key="6">
    <source>
        <dbReference type="SAM" id="MobiDB-lite"/>
    </source>
</evidence>
<evidence type="ECO:0000259" key="8">
    <source>
        <dbReference type="PROSITE" id="PS50888"/>
    </source>
</evidence>
<dbReference type="Gene3D" id="3.30.450.20">
    <property type="entry name" value="PAS domain"/>
    <property type="match status" value="2"/>
</dbReference>
<dbReference type="EMBL" id="NIVC01000012">
    <property type="protein sequence ID" value="PAA94251.1"/>
    <property type="molecule type" value="Genomic_DNA"/>
</dbReference>
<evidence type="ECO:0000256" key="2">
    <source>
        <dbReference type="ARBA" id="ARBA00023015"/>
    </source>
</evidence>
<keyword evidence="10" id="KW-1185">Reference proteome</keyword>
<evidence type="ECO:0000256" key="4">
    <source>
        <dbReference type="ARBA" id="ARBA00023163"/>
    </source>
</evidence>
<feature type="region of interest" description="Disordered" evidence="6">
    <location>
        <begin position="108"/>
        <end position="133"/>
    </location>
</feature>
<feature type="region of interest" description="Disordered" evidence="6">
    <location>
        <begin position="74"/>
        <end position="96"/>
    </location>
</feature>
<dbReference type="InterPro" id="IPR000014">
    <property type="entry name" value="PAS"/>
</dbReference>
<dbReference type="InterPro" id="IPR011598">
    <property type="entry name" value="bHLH_dom"/>
</dbReference>
<dbReference type="Proteomes" id="UP000215902">
    <property type="component" value="Unassembled WGS sequence"/>
</dbReference>
<feature type="compositionally biased region" description="Basic residues" evidence="6">
    <location>
        <begin position="80"/>
        <end position="96"/>
    </location>
</feature>
<evidence type="ECO:0000313" key="10">
    <source>
        <dbReference type="Proteomes" id="UP000215902"/>
    </source>
</evidence>
<evidence type="ECO:0000256" key="1">
    <source>
        <dbReference type="ARBA" id="ARBA00022737"/>
    </source>
</evidence>
<dbReference type="PROSITE" id="PS50112">
    <property type="entry name" value="PAS"/>
    <property type="match status" value="1"/>
</dbReference>
<evidence type="ECO:0000259" key="7">
    <source>
        <dbReference type="PROSITE" id="PS50112"/>
    </source>
</evidence>
<dbReference type="GO" id="GO:0046983">
    <property type="term" value="F:protein dimerization activity"/>
    <property type="evidence" value="ECO:0007669"/>
    <property type="project" value="InterPro"/>
</dbReference>
<keyword evidence="1" id="KW-0677">Repeat</keyword>
<feature type="domain" description="BHLH" evidence="8">
    <location>
        <begin position="168"/>
        <end position="221"/>
    </location>
</feature>
<dbReference type="GO" id="GO:0005737">
    <property type="term" value="C:cytoplasm"/>
    <property type="evidence" value="ECO:0007669"/>
    <property type="project" value="InterPro"/>
</dbReference>
<evidence type="ECO:0000256" key="3">
    <source>
        <dbReference type="ARBA" id="ARBA00023125"/>
    </source>
</evidence>
<evidence type="ECO:0000313" key="9">
    <source>
        <dbReference type="EMBL" id="PAA94251.1"/>
    </source>
</evidence>
<dbReference type="GO" id="GO:0005667">
    <property type="term" value="C:transcription regulator complex"/>
    <property type="evidence" value="ECO:0007669"/>
    <property type="project" value="InterPro"/>
</dbReference>
<dbReference type="SUPFAM" id="SSF47459">
    <property type="entry name" value="HLH, helix-loop-helix DNA-binding domain"/>
    <property type="match status" value="1"/>
</dbReference>
<feature type="compositionally biased region" description="Polar residues" evidence="6">
    <location>
        <begin position="562"/>
        <end position="582"/>
    </location>
</feature>
<organism evidence="9 10">
    <name type="scientific">Macrostomum lignano</name>
    <dbReference type="NCBI Taxonomy" id="282301"/>
    <lineage>
        <taxon>Eukaryota</taxon>
        <taxon>Metazoa</taxon>
        <taxon>Spiralia</taxon>
        <taxon>Lophotrochozoa</taxon>
        <taxon>Platyhelminthes</taxon>
        <taxon>Rhabditophora</taxon>
        <taxon>Macrostomorpha</taxon>
        <taxon>Macrostomida</taxon>
        <taxon>Macrostomidae</taxon>
        <taxon>Macrostomum</taxon>
    </lineage>
</organism>
<gene>
    <name evidence="9" type="ORF">BOX15_Mlig012777g1</name>
</gene>
<dbReference type="Pfam" id="PF14598">
    <property type="entry name" value="PAS_11"/>
    <property type="match status" value="1"/>
</dbReference>
<reference evidence="9 10" key="1">
    <citation type="submission" date="2017-06" db="EMBL/GenBank/DDBJ databases">
        <title>A platform for efficient transgenesis in Macrostomum lignano, a flatworm model organism for stem cell research.</title>
        <authorList>
            <person name="Berezikov E."/>
        </authorList>
    </citation>
    <scope>NUCLEOTIDE SEQUENCE [LARGE SCALE GENOMIC DNA]</scope>
    <source>
        <strain evidence="9">DV1</strain>
        <tissue evidence="9">Whole organism</tissue>
    </source>
</reference>
<feature type="region of interest" description="Disordered" evidence="6">
    <location>
        <begin position="557"/>
        <end position="587"/>
    </location>
</feature>
<evidence type="ECO:0008006" key="11">
    <source>
        <dbReference type="Google" id="ProtNLM"/>
    </source>
</evidence>
<dbReference type="PRINTS" id="PR00785">
    <property type="entry name" value="NCTRNSLOCATR"/>
</dbReference>
<dbReference type="CDD" id="cd00130">
    <property type="entry name" value="PAS"/>
    <property type="match status" value="1"/>
</dbReference>
<dbReference type="SMART" id="SM00353">
    <property type="entry name" value="HLH"/>
    <property type="match status" value="1"/>
</dbReference>
<dbReference type="OrthoDB" id="6371181at2759"/>
<dbReference type="SUPFAM" id="SSF55785">
    <property type="entry name" value="PYP-like sensor domain (PAS domain)"/>
    <property type="match status" value="1"/>
</dbReference>